<dbReference type="AlphaFoldDB" id="A0A9X1QTH8"/>
<dbReference type="PANTHER" id="PTHR45947">
    <property type="entry name" value="SULFOQUINOVOSYL TRANSFERASE SQD2"/>
    <property type="match status" value="1"/>
</dbReference>
<sequence length="356" mass="40618">MSTKKQRLFLVSNMYPSTENVRYGIFVKNFEAAVSDFFEVEKVVLTKKYSFLSKFFGYLKLYFQIIQLYFKCEKNDLVYVHFPLHVAPALLPLWWLNRKVILNFHGSDLIFNSPFKKALSLFLIPGLKKSTIVLPSNYYKEKLLAEFNVSPSRLYVYPSGGINSKVFSLKQKGENSSFVIGFVSNFIEGKGWRIFLNALKKIKDENSLSTFEIIMVGDGPDKQEIQKLLATLDVKFKIISNISQKELAAIYNQMDVFVFPTYREEESLGLVGLEAMACGIPVIATKIGGPLGYIADNKNGFLFDIKNVTMLAEKILVFYKLPEIEKNKMKHNAITTAQTYDSVTVNKDLVAFLKKL</sequence>
<accession>A0A9X1QTH8</accession>
<feature type="domain" description="Glycosyltransferase subfamily 4-like N-terminal" evidence="2">
    <location>
        <begin position="48"/>
        <end position="160"/>
    </location>
</feature>
<organism evidence="3 4">
    <name type="scientific">Aequorivita vitellina</name>
    <dbReference type="NCBI Taxonomy" id="2874475"/>
    <lineage>
        <taxon>Bacteria</taxon>
        <taxon>Pseudomonadati</taxon>
        <taxon>Bacteroidota</taxon>
        <taxon>Flavobacteriia</taxon>
        <taxon>Flavobacteriales</taxon>
        <taxon>Flavobacteriaceae</taxon>
        <taxon>Aequorivita</taxon>
    </lineage>
</organism>
<evidence type="ECO:0000259" key="1">
    <source>
        <dbReference type="Pfam" id="PF00534"/>
    </source>
</evidence>
<evidence type="ECO:0000259" key="2">
    <source>
        <dbReference type="Pfam" id="PF13439"/>
    </source>
</evidence>
<dbReference type="Proteomes" id="UP001139461">
    <property type="component" value="Unassembled WGS sequence"/>
</dbReference>
<dbReference type="Gene3D" id="3.40.50.2000">
    <property type="entry name" value="Glycogen Phosphorylase B"/>
    <property type="match status" value="2"/>
</dbReference>
<feature type="domain" description="Glycosyl transferase family 1" evidence="1">
    <location>
        <begin position="175"/>
        <end position="333"/>
    </location>
</feature>
<dbReference type="PANTHER" id="PTHR45947:SF3">
    <property type="entry name" value="SULFOQUINOVOSYL TRANSFERASE SQD2"/>
    <property type="match status" value="1"/>
</dbReference>
<dbReference type="Pfam" id="PF00534">
    <property type="entry name" value="Glycos_transf_1"/>
    <property type="match status" value="1"/>
</dbReference>
<name>A0A9X1QTH8_9FLAO</name>
<keyword evidence="4" id="KW-1185">Reference proteome</keyword>
<dbReference type="InterPro" id="IPR001296">
    <property type="entry name" value="Glyco_trans_1"/>
</dbReference>
<dbReference type="GO" id="GO:0016757">
    <property type="term" value="F:glycosyltransferase activity"/>
    <property type="evidence" value="ECO:0007669"/>
    <property type="project" value="InterPro"/>
</dbReference>
<dbReference type="RefSeq" id="WP_237601352.1">
    <property type="nucleotide sequence ID" value="NZ_JAIRBA010000001.1"/>
</dbReference>
<dbReference type="InterPro" id="IPR050194">
    <property type="entry name" value="Glycosyltransferase_grp1"/>
</dbReference>
<dbReference type="EMBL" id="JAIRBA010000001">
    <property type="protein sequence ID" value="MCG2417534.1"/>
    <property type="molecule type" value="Genomic_DNA"/>
</dbReference>
<dbReference type="InterPro" id="IPR028098">
    <property type="entry name" value="Glyco_trans_4-like_N"/>
</dbReference>
<comment type="caution">
    <text evidence="3">The sequence shown here is derived from an EMBL/GenBank/DDBJ whole genome shotgun (WGS) entry which is preliminary data.</text>
</comment>
<gene>
    <name evidence="3" type="ORF">K8089_00770</name>
</gene>
<dbReference type="CDD" id="cd03801">
    <property type="entry name" value="GT4_PimA-like"/>
    <property type="match status" value="1"/>
</dbReference>
<reference evidence="3" key="1">
    <citation type="submission" date="2021-09" db="EMBL/GenBank/DDBJ databases">
        <title>Genome of Aequorivita sp. strain F47161.</title>
        <authorList>
            <person name="Wang Y."/>
        </authorList>
    </citation>
    <scope>NUCLEOTIDE SEQUENCE</scope>
    <source>
        <strain evidence="3">F47161</strain>
    </source>
</reference>
<proteinExistence type="predicted"/>
<dbReference type="Pfam" id="PF13439">
    <property type="entry name" value="Glyco_transf_4"/>
    <property type="match status" value="1"/>
</dbReference>
<evidence type="ECO:0000313" key="4">
    <source>
        <dbReference type="Proteomes" id="UP001139461"/>
    </source>
</evidence>
<evidence type="ECO:0000313" key="3">
    <source>
        <dbReference type="EMBL" id="MCG2417534.1"/>
    </source>
</evidence>
<dbReference type="SUPFAM" id="SSF53756">
    <property type="entry name" value="UDP-Glycosyltransferase/glycogen phosphorylase"/>
    <property type="match status" value="1"/>
</dbReference>
<protein>
    <submittedName>
        <fullName evidence="3">Glycosyltransferase family 4 protein</fullName>
    </submittedName>
</protein>